<proteinExistence type="predicted"/>
<name>A0A816JCX7_BRANA</name>
<sequence>MDNDSDLLHIQMAHPPLHLRLCHRVSVVSPASSLRLRTIPLRWTFAVNGACVFV</sequence>
<protein>
    <submittedName>
        <fullName evidence="1">(rape) hypothetical protein</fullName>
    </submittedName>
</protein>
<gene>
    <name evidence="1" type="ORF">DARMORV10_C09P46530.1</name>
</gene>
<accession>A0A816JCX7</accession>
<organism evidence="1">
    <name type="scientific">Brassica napus</name>
    <name type="common">Rape</name>
    <dbReference type="NCBI Taxonomy" id="3708"/>
    <lineage>
        <taxon>Eukaryota</taxon>
        <taxon>Viridiplantae</taxon>
        <taxon>Streptophyta</taxon>
        <taxon>Embryophyta</taxon>
        <taxon>Tracheophyta</taxon>
        <taxon>Spermatophyta</taxon>
        <taxon>Magnoliopsida</taxon>
        <taxon>eudicotyledons</taxon>
        <taxon>Gunneridae</taxon>
        <taxon>Pentapetalae</taxon>
        <taxon>rosids</taxon>
        <taxon>malvids</taxon>
        <taxon>Brassicales</taxon>
        <taxon>Brassicaceae</taxon>
        <taxon>Brassiceae</taxon>
        <taxon>Brassica</taxon>
    </lineage>
</organism>
<reference evidence="1" key="1">
    <citation type="submission" date="2021-01" db="EMBL/GenBank/DDBJ databases">
        <authorList>
            <consortium name="Genoscope - CEA"/>
            <person name="William W."/>
        </authorList>
    </citation>
    <scope>NUCLEOTIDE SEQUENCE</scope>
</reference>
<dbReference type="AlphaFoldDB" id="A0A816JCX7"/>
<evidence type="ECO:0000313" key="1">
    <source>
        <dbReference type="EMBL" id="CAF1762141.1"/>
    </source>
</evidence>
<dbReference type="Proteomes" id="UP001295469">
    <property type="component" value="Chromosome C09"/>
</dbReference>
<dbReference type="EMBL" id="HG994373">
    <property type="protein sequence ID" value="CAF1762141.1"/>
    <property type="molecule type" value="Genomic_DNA"/>
</dbReference>